<name>A0A813VJH5_9BILA</name>
<evidence type="ECO:0000313" key="7">
    <source>
        <dbReference type="Proteomes" id="UP000663879"/>
    </source>
</evidence>
<dbReference type="OrthoDB" id="4977at2759"/>
<keyword evidence="4" id="KW-0243">Dynein</keyword>
<keyword evidence="5" id="KW-0175">Coiled coil</keyword>
<evidence type="ECO:0000256" key="5">
    <source>
        <dbReference type="SAM" id="Coils"/>
    </source>
</evidence>
<dbReference type="GO" id="GO:0005869">
    <property type="term" value="C:dynactin complex"/>
    <property type="evidence" value="ECO:0007669"/>
    <property type="project" value="InterPro"/>
</dbReference>
<evidence type="ECO:0000256" key="1">
    <source>
        <dbReference type="ARBA" id="ARBA00004496"/>
    </source>
</evidence>
<comment type="caution">
    <text evidence="6">The sequence shown here is derived from an EMBL/GenBank/DDBJ whole genome shotgun (WGS) entry which is preliminary data.</text>
</comment>
<comment type="similarity">
    <text evidence="2">Belongs to the dynactin subunit 2 family.</text>
</comment>
<dbReference type="PANTHER" id="PTHR15346">
    <property type="entry name" value="DYNACTIN SUBUNIT"/>
    <property type="match status" value="1"/>
</dbReference>
<reference evidence="6" key="1">
    <citation type="submission" date="2021-02" db="EMBL/GenBank/DDBJ databases">
        <authorList>
            <person name="Nowell W R."/>
        </authorList>
    </citation>
    <scope>NUCLEOTIDE SEQUENCE</scope>
    <source>
        <strain evidence="6">Ploen Becks lab</strain>
    </source>
</reference>
<sequence>MDKYANLPGIAKNEPDVYETQTVYNMPKTETIEDDSGSVQKILISQKEAQEKFNKYSLNTDFVDFSDTFTNRRKFGYLAEPDTFEWNQDPEETPVQRLKRLEKELTDLKAELNQVNNLTDQDEEKKKMINFDPLELTKQVEVLQKQVKNLHLHSIGAKTDISDLDNKDKKQLLVDHLSSLKKLLTHANLDNKQSGTTEALKHDTSVVFKLFSDLENADLARANKLAELNQRLENLEKVFGPGNSAVNETQISKLCSGLENKSLLGLVENLSDKMKMLESEGLEKVDTRLQVLLQRVNQLNDKKSLVEDQEKLNRVNELFQIISNWKDVSATVPTLVERLSALSDLHQKALQFTSVLTRLDTEQKSLIESIHTSSSTLSEIKKNLELNLGSIKTNFDSLNQRINSIESK</sequence>
<keyword evidence="7" id="KW-1185">Reference proteome</keyword>
<protein>
    <recommendedName>
        <fullName evidence="8">Dynactin subunit 2</fullName>
    </recommendedName>
</protein>
<dbReference type="AlphaFoldDB" id="A0A813VJH5"/>
<dbReference type="InterPro" id="IPR028133">
    <property type="entry name" value="Dynamitin"/>
</dbReference>
<keyword evidence="3" id="KW-0963">Cytoplasm</keyword>
<gene>
    <name evidence="6" type="ORF">OXX778_LOCUS8327</name>
</gene>
<accession>A0A813VJH5</accession>
<comment type="subcellular location">
    <subcellularLocation>
        <location evidence="1">Cytoplasm</location>
    </subcellularLocation>
</comment>
<feature type="coiled-coil region" evidence="5">
    <location>
        <begin position="260"/>
        <end position="309"/>
    </location>
</feature>
<evidence type="ECO:0000256" key="2">
    <source>
        <dbReference type="ARBA" id="ARBA00006176"/>
    </source>
</evidence>
<evidence type="ECO:0000256" key="4">
    <source>
        <dbReference type="ARBA" id="ARBA00023017"/>
    </source>
</evidence>
<dbReference type="Pfam" id="PF04912">
    <property type="entry name" value="Dynamitin"/>
    <property type="match status" value="1"/>
</dbReference>
<dbReference type="GO" id="GO:0005737">
    <property type="term" value="C:cytoplasm"/>
    <property type="evidence" value="ECO:0007669"/>
    <property type="project" value="UniProtKB-SubCell"/>
</dbReference>
<dbReference type="EMBL" id="CAJNOC010001137">
    <property type="protein sequence ID" value="CAF0838503.1"/>
    <property type="molecule type" value="Genomic_DNA"/>
</dbReference>
<dbReference type="GO" id="GO:0007017">
    <property type="term" value="P:microtubule-based process"/>
    <property type="evidence" value="ECO:0007669"/>
    <property type="project" value="InterPro"/>
</dbReference>
<dbReference type="Proteomes" id="UP000663879">
    <property type="component" value="Unassembled WGS sequence"/>
</dbReference>
<evidence type="ECO:0000313" key="6">
    <source>
        <dbReference type="EMBL" id="CAF0838503.1"/>
    </source>
</evidence>
<dbReference type="GO" id="GO:0030286">
    <property type="term" value="C:dynein complex"/>
    <property type="evidence" value="ECO:0007669"/>
    <property type="project" value="UniProtKB-KW"/>
</dbReference>
<proteinExistence type="inferred from homology"/>
<evidence type="ECO:0008006" key="8">
    <source>
        <dbReference type="Google" id="ProtNLM"/>
    </source>
</evidence>
<organism evidence="6 7">
    <name type="scientific">Brachionus calyciflorus</name>
    <dbReference type="NCBI Taxonomy" id="104777"/>
    <lineage>
        <taxon>Eukaryota</taxon>
        <taxon>Metazoa</taxon>
        <taxon>Spiralia</taxon>
        <taxon>Gnathifera</taxon>
        <taxon>Rotifera</taxon>
        <taxon>Eurotatoria</taxon>
        <taxon>Monogononta</taxon>
        <taxon>Pseudotrocha</taxon>
        <taxon>Ploima</taxon>
        <taxon>Brachionidae</taxon>
        <taxon>Brachionus</taxon>
    </lineage>
</organism>
<evidence type="ECO:0000256" key="3">
    <source>
        <dbReference type="ARBA" id="ARBA00022490"/>
    </source>
</evidence>
<feature type="coiled-coil region" evidence="5">
    <location>
        <begin position="95"/>
        <end position="125"/>
    </location>
</feature>